<evidence type="ECO:0008006" key="6">
    <source>
        <dbReference type="Google" id="ProtNLM"/>
    </source>
</evidence>
<dbReference type="InterPro" id="IPR043132">
    <property type="entry name" value="BCAT-like_C"/>
</dbReference>
<dbReference type="Proteomes" id="UP001159364">
    <property type="component" value="Linkage Group LG05"/>
</dbReference>
<organism evidence="4 5">
    <name type="scientific">Erythroxylum novogranatense</name>
    <dbReference type="NCBI Taxonomy" id="1862640"/>
    <lineage>
        <taxon>Eukaryota</taxon>
        <taxon>Viridiplantae</taxon>
        <taxon>Streptophyta</taxon>
        <taxon>Embryophyta</taxon>
        <taxon>Tracheophyta</taxon>
        <taxon>Spermatophyta</taxon>
        <taxon>Magnoliopsida</taxon>
        <taxon>eudicotyledons</taxon>
        <taxon>Gunneridae</taxon>
        <taxon>Pentapetalae</taxon>
        <taxon>rosids</taxon>
        <taxon>fabids</taxon>
        <taxon>Malpighiales</taxon>
        <taxon>Erythroxylaceae</taxon>
        <taxon>Erythroxylum</taxon>
    </lineage>
</organism>
<dbReference type="GO" id="GO:0009507">
    <property type="term" value="C:chloroplast"/>
    <property type="evidence" value="ECO:0007669"/>
    <property type="project" value="TreeGrafter"/>
</dbReference>
<dbReference type="PANTHER" id="PTHR42825:SF2">
    <property type="entry name" value="BRANCHED-CHAIN-AMINO-ACID AMINOTRANSFERASE 3, CHLOROPLASTIC-RELATED"/>
    <property type="match status" value="1"/>
</dbReference>
<dbReference type="GO" id="GO:0004084">
    <property type="term" value="F:branched-chain-amino-acid transaminase activity"/>
    <property type="evidence" value="ECO:0007669"/>
    <property type="project" value="InterPro"/>
</dbReference>
<gene>
    <name evidence="4" type="ORF">K2173_014669</name>
</gene>
<evidence type="ECO:0000256" key="1">
    <source>
        <dbReference type="ARBA" id="ARBA00001933"/>
    </source>
</evidence>
<comment type="caution">
    <text evidence="4">The sequence shown here is derived from an EMBL/GenBank/DDBJ whole genome shotgun (WGS) entry which is preliminary data.</text>
</comment>
<name>A0AAV8TF82_9ROSI</name>
<evidence type="ECO:0000256" key="2">
    <source>
        <dbReference type="ARBA" id="ARBA00009320"/>
    </source>
</evidence>
<sequence length="135" mass="15191">MFLIYVSPVGNCFKEGLSCENYWNYAAAQSEAKAKGFSDVRMFCILTVFIRYLEVSSCNIFVVKVEERPVTVDELLDADEIFCTGTAVIVSSPVGSITYMDRRLSYGEDSVGVVSRQLYNVLTRLQMGLTKNKIR</sequence>
<dbReference type="InterPro" id="IPR005786">
    <property type="entry name" value="B_amino_transII"/>
</dbReference>
<keyword evidence="5" id="KW-1185">Reference proteome</keyword>
<evidence type="ECO:0000313" key="5">
    <source>
        <dbReference type="Proteomes" id="UP001159364"/>
    </source>
</evidence>
<protein>
    <recommendedName>
        <fullName evidence="6">Branched-chain amino acid aminotransferase</fullName>
    </recommendedName>
</protein>
<dbReference type="AlphaFoldDB" id="A0AAV8TF82"/>
<accession>A0AAV8TF82</accession>
<reference evidence="4 5" key="1">
    <citation type="submission" date="2021-09" db="EMBL/GenBank/DDBJ databases">
        <title>Genomic insights and catalytic innovation underlie evolution of tropane alkaloids biosynthesis.</title>
        <authorList>
            <person name="Wang Y.-J."/>
            <person name="Tian T."/>
            <person name="Huang J.-P."/>
            <person name="Huang S.-X."/>
        </authorList>
    </citation>
    <scope>NUCLEOTIDE SEQUENCE [LARGE SCALE GENOMIC DNA]</scope>
    <source>
        <strain evidence="4">KIB-2018</strain>
        <tissue evidence="4">Leaf</tissue>
    </source>
</reference>
<evidence type="ECO:0000313" key="4">
    <source>
        <dbReference type="EMBL" id="KAJ8765547.1"/>
    </source>
</evidence>
<evidence type="ECO:0000256" key="3">
    <source>
        <dbReference type="ARBA" id="ARBA00022898"/>
    </source>
</evidence>
<dbReference type="InterPro" id="IPR036038">
    <property type="entry name" value="Aminotransferase-like"/>
</dbReference>
<dbReference type="SUPFAM" id="SSF56752">
    <property type="entry name" value="D-aminoacid aminotransferase-like PLP-dependent enzymes"/>
    <property type="match status" value="1"/>
</dbReference>
<dbReference type="EMBL" id="JAIWQS010000005">
    <property type="protein sequence ID" value="KAJ8765547.1"/>
    <property type="molecule type" value="Genomic_DNA"/>
</dbReference>
<comment type="cofactor">
    <cofactor evidence="1">
        <name>pyridoxal 5'-phosphate</name>
        <dbReference type="ChEBI" id="CHEBI:597326"/>
    </cofactor>
</comment>
<dbReference type="GO" id="GO:0009081">
    <property type="term" value="P:branched-chain amino acid metabolic process"/>
    <property type="evidence" value="ECO:0007669"/>
    <property type="project" value="InterPro"/>
</dbReference>
<comment type="similarity">
    <text evidence="2">Belongs to the class-IV pyridoxal-phosphate-dependent aminotransferase family.</text>
</comment>
<dbReference type="Gene3D" id="3.20.10.10">
    <property type="entry name" value="D-amino Acid Aminotransferase, subunit A, domain 2"/>
    <property type="match status" value="1"/>
</dbReference>
<proteinExistence type="inferred from homology"/>
<dbReference type="PANTHER" id="PTHR42825">
    <property type="entry name" value="AMINO ACID AMINOTRANSFERASE"/>
    <property type="match status" value="1"/>
</dbReference>
<keyword evidence="3" id="KW-0663">Pyridoxal phosphate</keyword>